<dbReference type="Pfam" id="PF00512">
    <property type="entry name" value="HisKA"/>
    <property type="match status" value="1"/>
</dbReference>
<dbReference type="PROSITE" id="PS50109">
    <property type="entry name" value="HIS_KIN"/>
    <property type="match status" value="1"/>
</dbReference>
<evidence type="ECO:0000256" key="11">
    <source>
        <dbReference type="ARBA" id="ARBA00023012"/>
    </source>
</evidence>
<name>A0A2X3KLB4_9BACT</name>
<evidence type="ECO:0000259" key="15">
    <source>
        <dbReference type="PROSITE" id="PS50885"/>
    </source>
</evidence>
<dbReference type="InterPro" id="IPR003594">
    <property type="entry name" value="HATPase_dom"/>
</dbReference>
<dbReference type="Gene3D" id="3.30.565.10">
    <property type="entry name" value="Histidine kinase-like ATPase, C-terminal domain"/>
    <property type="match status" value="1"/>
</dbReference>
<evidence type="ECO:0000256" key="5">
    <source>
        <dbReference type="ARBA" id="ARBA00022679"/>
    </source>
</evidence>
<dbReference type="SUPFAM" id="SSF47384">
    <property type="entry name" value="Homodimeric domain of signal transducing histidine kinase"/>
    <property type="match status" value="1"/>
</dbReference>
<dbReference type="SMART" id="SM00304">
    <property type="entry name" value="HAMP"/>
    <property type="match status" value="1"/>
</dbReference>
<dbReference type="EC" id="2.7.13.3" evidence="3"/>
<dbReference type="PANTHER" id="PTHR45436:SF5">
    <property type="entry name" value="SENSOR HISTIDINE KINASE TRCS"/>
    <property type="match status" value="1"/>
</dbReference>
<dbReference type="InterPro" id="IPR036890">
    <property type="entry name" value="HATPase_C_sf"/>
</dbReference>
<dbReference type="SMART" id="SM00388">
    <property type="entry name" value="HisKA"/>
    <property type="match status" value="1"/>
</dbReference>
<evidence type="ECO:0000256" key="6">
    <source>
        <dbReference type="ARBA" id="ARBA00022692"/>
    </source>
</evidence>
<feature type="domain" description="Histidine kinase" evidence="14">
    <location>
        <begin position="231"/>
        <end position="445"/>
    </location>
</feature>
<gene>
    <name evidence="16" type="ORF">BARAN1_1220</name>
</gene>
<evidence type="ECO:0000256" key="3">
    <source>
        <dbReference type="ARBA" id="ARBA00012438"/>
    </source>
</evidence>
<evidence type="ECO:0000256" key="9">
    <source>
        <dbReference type="ARBA" id="ARBA00022840"/>
    </source>
</evidence>
<evidence type="ECO:0000256" key="13">
    <source>
        <dbReference type="SAM" id="Phobius"/>
    </source>
</evidence>
<comment type="subcellular location">
    <subcellularLocation>
        <location evidence="2">Membrane</location>
    </subcellularLocation>
</comment>
<reference evidence="17" key="1">
    <citation type="submission" date="2018-05" db="EMBL/GenBank/DDBJ databases">
        <authorList>
            <person name="Hao L."/>
        </authorList>
    </citation>
    <scope>NUCLEOTIDE SEQUENCE [LARGE SCALE GENOMIC DNA]</scope>
</reference>
<evidence type="ECO:0000313" key="17">
    <source>
        <dbReference type="Proteomes" id="UP000249818"/>
    </source>
</evidence>
<dbReference type="GO" id="GO:0005886">
    <property type="term" value="C:plasma membrane"/>
    <property type="evidence" value="ECO:0007669"/>
    <property type="project" value="TreeGrafter"/>
</dbReference>
<evidence type="ECO:0000256" key="2">
    <source>
        <dbReference type="ARBA" id="ARBA00004370"/>
    </source>
</evidence>
<dbReference type="InterPro" id="IPR005467">
    <property type="entry name" value="His_kinase_dom"/>
</dbReference>
<keyword evidence="9" id="KW-0067">ATP-binding</keyword>
<keyword evidence="4" id="KW-0597">Phosphoprotein</keyword>
<keyword evidence="7" id="KW-0547">Nucleotide-binding</keyword>
<dbReference type="CDD" id="cd00082">
    <property type="entry name" value="HisKA"/>
    <property type="match status" value="1"/>
</dbReference>
<evidence type="ECO:0000256" key="1">
    <source>
        <dbReference type="ARBA" id="ARBA00000085"/>
    </source>
</evidence>
<dbReference type="Pfam" id="PF00672">
    <property type="entry name" value="HAMP"/>
    <property type="match status" value="1"/>
</dbReference>
<keyword evidence="11" id="KW-0902">Two-component regulatory system</keyword>
<evidence type="ECO:0000313" key="16">
    <source>
        <dbReference type="EMBL" id="SQD93242.1"/>
    </source>
</evidence>
<keyword evidence="12 13" id="KW-0472">Membrane</keyword>
<dbReference type="GO" id="GO:0005524">
    <property type="term" value="F:ATP binding"/>
    <property type="evidence" value="ECO:0007669"/>
    <property type="project" value="UniProtKB-KW"/>
</dbReference>
<feature type="domain" description="HAMP" evidence="15">
    <location>
        <begin position="171"/>
        <end position="223"/>
    </location>
</feature>
<evidence type="ECO:0000256" key="10">
    <source>
        <dbReference type="ARBA" id="ARBA00022989"/>
    </source>
</evidence>
<dbReference type="PROSITE" id="PS50885">
    <property type="entry name" value="HAMP"/>
    <property type="match status" value="1"/>
</dbReference>
<accession>A0A2X3KLB4</accession>
<sequence>MSLVRKLSFQTKLVIVLLGVVLLVTTLGLTLVRISVNRAFSDLSQREGRAYDQWVRTLITRYPGHRDDLAGIGRFLEGSPRAPGFLLVSPEGQVVLAQDPSLVGQVLPPAEVARGTPIELPDGSQWTIVPVEESPPPPLHEAFLQTVNRSLWIATGVVAVVALILALLLIRHLTGPLRNLAAAAHRIAAGDLTARVEETGEDELGKLAQSFNAMAESLEEAERSKRQMIADVAHELRTPITVLRAAVEGFEDGVLEPTPENLSALKDKVHLTARLIEDLQQLALADMGRLSLRQEPFPLEPVIADIAAMIGPQLEDGGIQLALDLPPDLPPAAGDRQRIQQVLLNLMANALRHTPAGGEILVTARADGSEIEVSVCDTGPGISPEDAAHLFARFYRGREERAAGTGTGLGLSVAKAIVEAHGGRIWAENRPTGGACFHFTLPRALTP</sequence>
<dbReference type="InterPro" id="IPR036097">
    <property type="entry name" value="HisK_dim/P_sf"/>
</dbReference>
<organism evidence="16 17">
    <name type="scientific">Candidatus Bipolaricaulis anaerobius</name>
    <dbReference type="NCBI Taxonomy" id="2026885"/>
    <lineage>
        <taxon>Bacteria</taxon>
        <taxon>Candidatus Bipolaricaulota</taxon>
        <taxon>Candidatus Bipolaricaulia</taxon>
        <taxon>Candidatus Bipolaricaulales</taxon>
        <taxon>Candidatus Bipolaricaulaceae</taxon>
        <taxon>Candidatus Bipolaricaulis</taxon>
    </lineage>
</organism>
<keyword evidence="5 16" id="KW-0808">Transferase</keyword>
<dbReference type="KEGG" id="bana:BARAN1_1220"/>
<evidence type="ECO:0000256" key="7">
    <source>
        <dbReference type="ARBA" id="ARBA00022741"/>
    </source>
</evidence>
<dbReference type="OrthoDB" id="9805942at2"/>
<dbReference type="InterPro" id="IPR004358">
    <property type="entry name" value="Sig_transdc_His_kin-like_C"/>
</dbReference>
<proteinExistence type="predicted"/>
<dbReference type="GO" id="GO:0000155">
    <property type="term" value="F:phosphorelay sensor kinase activity"/>
    <property type="evidence" value="ECO:0007669"/>
    <property type="project" value="InterPro"/>
</dbReference>
<evidence type="ECO:0000256" key="8">
    <source>
        <dbReference type="ARBA" id="ARBA00022777"/>
    </source>
</evidence>
<dbReference type="CDD" id="cd06225">
    <property type="entry name" value="HAMP"/>
    <property type="match status" value="1"/>
</dbReference>
<dbReference type="Gene3D" id="1.10.287.130">
    <property type="match status" value="1"/>
</dbReference>
<dbReference type="InterPro" id="IPR003661">
    <property type="entry name" value="HisK_dim/P_dom"/>
</dbReference>
<protein>
    <recommendedName>
        <fullName evidence="3">histidine kinase</fullName>
        <ecNumber evidence="3">2.7.13.3</ecNumber>
    </recommendedName>
</protein>
<dbReference type="SUPFAM" id="SSF158472">
    <property type="entry name" value="HAMP domain-like"/>
    <property type="match status" value="1"/>
</dbReference>
<dbReference type="RefSeq" id="WP_162297766.1">
    <property type="nucleotide sequence ID" value="NZ_LS483254.1"/>
</dbReference>
<dbReference type="EMBL" id="LS483254">
    <property type="protein sequence ID" value="SQD93242.1"/>
    <property type="molecule type" value="Genomic_DNA"/>
</dbReference>
<dbReference type="SUPFAM" id="SSF55874">
    <property type="entry name" value="ATPase domain of HSP90 chaperone/DNA topoisomerase II/histidine kinase"/>
    <property type="match status" value="1"/>
</dbReference>
<feature type="transmembrane region" description="Helical" evidence="13">
    <location>
        <begin position="151"/>
        <end position="170"/>
    </location>
</feature>
<keyword evidence="10 13" id="KW-1133">Transmembrane helix</keyword>
<keyword evidence="8 16" id="KW-0418">Kinase</keyword>
<dbReference type="Pfam" id="PF02518">
    <property type="entry name" value="HATPase_c"/>
    <property type="match status" value="1"/>
</dbReference>
<dbReference type="InterPro" id="IPR003660">
    <property type="entry name" value="HAMP_dom"/>
</dbReference>
<dbReference type="GO" id="GO:0042802">
    <property type="term" value="F:identical protein binding"/>
    <property type="evidence" value="ECO:0007669"/>
    <property type="project" value="UniProtKB-ARBA"/>
</dbReference>
<comment type="catalytic activity">
    <reaction evidence="1">
        <text>ATP + protein L-histidine = ADP + protein N-phospho-L-histidine.</text>
        <dbReference type="EC" id="2.7.13.3"/>
    </reaction>
</comment>
<dbReference type="InterPro" id="IPR050428">
    <property type="entry name" value="TCS_sensor_his_kinase"/>
</dbReference>
<evidence type="ECO:0000256" key="12">
    <source>
        <dbReference type="ARBA" id="ARBA00023136"/>
    </source>
</evidence>
<dbReference type="PRINTS" id="PR00344">
    <property type="entry name" value="BCTRLSENSOR"/>
</dbReference>
<evidence type="ECO:0000259" key="14">
    <source>
        <dbReference type="PROSITE" id="PS50109"/>
    </source>
</evidence>
<keyword evidence="17" id="KW-1185">Reference proteome</keyword>
<evidence type="ECO:0000256" key="4">
    <source>
        <dbReference type="ARBA" id="ARBA00022553"/>
    </source>
</evidence>
<dbReference type="SMART" id="SM00387">
    <property type="entry name" value="HATPase_c"/>
    <property type="match status" value="1"/>
</dbReference>
<dbReference type="CDD" id="cd00075">
    <property type="entry name" value="HATPase"/>
    <property type="match status" value="1"/>
</dbReference>
<dbReference type="Gene3D" id="6.10.340.10">
    <property type="match status" value="1"/>
</dbReference>
<keyword evidence="6 13" id="KW-0812">Transmembrane</keyword>
<dbReference type="FunFam" id="3.30.565.10:FF:000042">
    <property type="entry name" value="Two-component sensor histidine kinase KdpD"/>
    <property type="match status" value="1"/>
</dbReference>
<dbReference type="Proteomes" id="UP000249818">
    <property type="component" value="Chromosome BARAN1"/>
</dbReference>
<dbReference type="AlphaFoldDB" id="A0A2X3KLB4"/>
<dbReference type="PANTHER" id="PTHR45436">
    <property type="entry name" value="SENSOR HISTIDINE KINASE YKOH"/>
    <property type="match status" value="1"/>
</dbReference>